<organism evidence="2 3">
    <name type="scientific">Duganella phyllosphaerae</name>
    <dbReference type="NCBI Taxonomy" id="762836"/>
    <lineage>
        <taxon>Bacteria</taxon>
        <taxon>Pseudomonadati</taxon>
        <taxon>Pseudomonadota</taxon>
        <taxon>Betaproteobacteria</taxon>
        <taxon>Burkholderiales</taxon>
        <taxon>Oxalobacteraceae</taxon>
        <taxon>Telluria group</taxon>
        <taxon>Duganella</taxon>
    </lineage>
</organism>
<dbReference type="PATRIC" id="fig|762836.4.peg.662"/>
<name>A0A1E7X6R0_9BURK</name>
<gene>
    <name evidence="2" type="ORF">DUPY_06240</name>
</gene>
<dbReference type="EMBL" id="LROM01000044">
    <property type="protein sequence ID" value="OFA08681.1"/>
    <property type="molecule type" value="Genomic_DNA"/>
</dbReference>
<protein>
    <submittedName>
        <fullName evidence="2">Uncharacterized protein</fullName>
    </submittedName>
</protein>
<dbReference type="OrthoDB" id="8777603at2"/>
<dbReference type="Proteomes" id="UP000175989">
    <property type="component" value="Unassembled WGS sequence"/>
</dbReference>
<comment type="caution">
    <text evidence="2">The sequence shown here is derived from an EMBL/GenBank/DDBJ whole genome shotgun (WGS) entry which is preliminary data.</text>
</comment>
<proteinExistence type="predicted"/>
<dbReference type="RefSeq" id="WP_070246303.1">
    <property type="nucleotide sequence ID" value="NZ_LROM01000044.1"/>
</dbReference>
<sequence length="103" mass="11090">MSQANKRGFKPGANMPHDNYDPMEQGMSESGNHAVGHPGNDNPTTNHEQHGRQPARSEQSVRQGNLGRSYHDSKQDAAAAAAQTTHRYNAAGARADSHSGKSR</sequence>
<reference evidence="3" key="1">
    <citation type="journal article" date="2016" name="Front. Microbiol.">
        <title>Molecular Keys to the Janthinobacterium and Duganella spp. Interaction with the Plant Pathogen Fusarium graminearum.</title>
        <authorList>
            <person name="Haack F.S."/>
            <person name="Poehlein A."/>
            <person name="Kroger C."/>
            <person name="Voigt C.A."/>
            <person name="Piepenbring M."/>
            <person name="Bode H.B."/>
            <person name="Daniel R."/>
            <person name="Schafer W."/>
            <person name="Streit W.R."/>
        </authorList>
    </citation>
    <scope>NUCLEOTIDE SEQUENCE [LARGE SCALE GENOMIC DNA]</scope>
    <source>
        <strain evidence="3">T54</strain>
    </source>
</reference>
<feature type="region of interest" description="Disordered" evidence="1">
    <location>
        <begin position="1"/>
        <end position="103"/>
    </location>
</feature>
<evidence type="ECO:0000313" key="2">
    <source>
        <dbReference type="EMBL" id="OFA08681.1"/>
    </source>
</evidence>
<evidence type="ECO:0000256" key="1">
    <source>
        <dbReference type="SAM" id="MobiDB-lite"/>
    </source>
</evidence>
<accession>A0A1E7X6R0</accession>
<evidence type="ECO:0000313" key="3">
    <source>
        <dbReference type="Proteomes" id="UP000175989"/>
    </source>
</evidence>
<keyword evidence="3" id="KW-1185">Reference proteome</keyword>
<dbReference type="AlphaFoldDB" id="A0A1E7X6R0"/>